<dbReference type="RefSeq" id="XP_019014437.1">
    <property type="nucleotide sequence ID" value="XM_019152299.1"/>
</dbReference>
<proteinExistence type="predicted"/>
<feature type="region of interest" description="Disordered" evidence="1">
    <location>
        <begin position="938"/>
        <end position="972"/>
    </location>
</feature>
<gene>
    <name evidence="2" type="ORF">I206_00519</name>
    <name evidence="3" type="ORF">I206_100808</name>
</gene>
<feature type="region of interest" description="Disordered" evidence="1">
    <location>
        <begin position="1020"/>
        <end position="1115"/>
    </location>
</feature>
<organism evidence="2">
    <name type="scientific">Kwoniella pini CBS 10737</name>
    <dbReference type="NCBI Taxonomy" id="1296096"/>
    <lineage>
        <taxon>Eukaryota</taxon>
        <taxon>Fungi</taxon>
        <taxon>Dikarya</taxon>
        <taxon>Basidiomycota</taxon>
        <taxon>Agaricomycotina</taxon>
        <taxon>Tremellomycetes</taxon>
        <taxon>Tremellales</taxon>
        <taxon>Cryptococcaceae</taxon>
        <taxon>Kwoniella</taxon>
    </lineage>
</organism>
<sequence>MVSLNQHSVRALSPITELKTPTSLRTLRLPLEEADYLSERSIHHEGDDDASVYSQSSAAETVRGPIKQQIEDSEPVTPPKRLRTLSSPSNPTPPPRSPRQNLPLSYNGSNPSLVRIPFPRQNSTSNTTPCPGGLPPPPRSTSVSKPKLIRRVTPPTTPTTYPENQAGVPIDRSNVILDRMREHSAIINNMAGVGAGKSLSQQNANPSPSDDTISGEEGKSPNSDVDYSPIKVDVLHNVPIVTVDSLDEVARIPPQSRPNSLKKEPANLRSRPNSFHGSSSRGQSTMNVVSPALGLYPVAIPGPVRAEDEVVDTIDSHFPLKDSVRPILVSHQSDSSLHIRSKSVRSVAPARKSPRRRRVSSIFSSIFGIESDKEHVARKLSKSSRKTSGSRGSSRAPSPNGPTSDSPVDGGQGDFIEPIQTAIRTSGTFGIRDDGSELSNNANKADFGSPRHNFERTGSGNGSVITHSDGVKRVLYVENLVGTPEIEEDKDPDVQQTTRQLSGDGEGLSNQIRTPPHSKVTPVAMLGLLPNGSSVHHSPLIAAQSSSELFPPTVRAPSFTVLPLNGSTPSPGTFKTCNHYRLSHGPGSTTTSTDVQYSSDSHLPLGGTKENLVDASIQTSLQSSPAKSARSRPLPRPPSTGTTPVGTPQPTSIPPFPPSTLPSADLPLLIASHLLSTHAAALIRHSSSMKEVSETMHRMARESLDWGGILMGMANRTDSSEETHNTYKRSEDSNGYEGLPFSRPSSSRPDPAPNSSAKHEGFHDPRQEAYDTLTRERAARPGIPNISDLQPRGEIRKRKGESLPADLLKDAERLGAEGWTNLHKAESAWSEAMRGLTNLIRAQSIAESEGQEDEGQSPTGMASILPLPEQMGYLPAQVAHPRYSATNFGHHQTSIIASPDIREHTSMSFLPDEHDMSRSPITPSASSQSHFSFPQAHVQGHPFQQSQPEIKDHSQNASERTIKRPQSAQLPSRFHDRQFILTKPAPLEPQACSQGYTLEHLRFISASHSPVSASIIMGRGEEKKTPSSRSTMNSASSHPSTLSYSHSQEGKSTTKTTKKLAKKYPYPPTSTSDKASRILGIENVPIPFNGGAGSKNGSLRSEGGKKHWWNRKKDN</sequence>
<reference evidence="3" key="2">
    <citation type="submission" date="2013-07" db="EMBL/GenBank/DDBJ databases">
        <authorList>
            <consortium name="The Broad Institute Genome Sequencing Platform"/>
            <person name="Cuomo C."/>
            <person name="Litvintseva A."/>
            <person name="Chen Y."/>
            <person name="Heitman J."/>
            <person name="Sun S."/>
            <person name="Springer D."/>
            <person name="Dromer F."/>
            <person name="Young S.K."/>
            <person name="Zeng Q."/>
            <person name="Gargeya S."/>
            <person name="Fitzgerald M."/>
            <person name="Abouelleil A."/>
            <person name="Alvarado L."/>
            <person name="Berlin A.M."/>
            <person name="Chapman S.B."/>
            <person name="Dewar J."/>
            <person name="Goldberg J."/>
            <person name="Griggs A."/>
            <person name="Gujja S."/>
            <person name="Hansen M."/>
            <person name="Howarth C."/>
            <person name="Imamovic A."/>
            <person name="Larimer J."/>
            <person name="McCowan C."/>
            <person name="Murphy C."/>
            <person name="Pearson M."/>
            <person name="Priest M."/>
            <person name="Roberts A."/>
            <person name="Saif S."/>
            <person name="Shea T."/>
            <person name="Sykes S."/>
            <person name="Wortman J."/>
            <person name="Nusbaum C."/>
            <person name="Birren B."/>
        </authorList>
    </citation>
    <scope>NUCLEOTIDE SEQUENCE</scope>
    <source>
        <strain evidence="3">CBS 10737</strain>
    </source>
</reference>
<dbReference type="AlphaFoldDB" id="A0A1B9IC36"/>
<feature type="compositionally biased region" description="Polar residues" evidence="1">
    <location>
        <begin position="456"/>
        <end position="465"/>
    </location>
</feature>
<feature type="compositionally biased region" description="Low complexity" evidence="1">
    <location>
        <begin position="386"/>
        <end position="402"/>
    </location>
</feature>
<accession>A0A1B9IC36</accession>
<dbReference type="EMBL" id="CP144519">
    <property type="protein sequence ID" value="WWC66901.1"/>
    <property type="molecule type" value="Genomic_DNA"/>
</dbReference>
<evidence type="ECO:0000313" key="4">
    <source>
        <dbReference type="Proteomes" id="UP000094020"/>
    </source>
</evidence>
<feature type="compositionally biased region" description="Basic and acidic residues" evidence="1">
    <location>
        <begin position="757"/>
        <end position="779"/>
    </location>
</feature>
<feature type="region of interest" description="Disordered" evidence="1">
    <location>
        <begin position="197"/>
        <end position="227"/>
    </location>
</feature>
<feature type="region of interest" description="Disordered" evidence="1">
    <location>
        <begin position="428"/>
        <end position="465"/>
    </location>
</feature>
<feature type="compositionally biased region" description="Low complexity" evidence="1">
    <location>
        <begin position="623"/>
        <end position="632"/>
    </location>
</feature>
<feature type="region of interest" description="Disordered" evidence="1">
    <location>
        <begin position="715"/>
        <end position="801"/>
    </location>
</feature>
<feature type="region of interest" description="Disordered" evidence="1">
    <location>
        <begin position="488"/>
        <end position="517"/>
    </location>
</feature>
<feature type="compositionally biased region" description="Low complexity" evidence="1">
    <location>
        <begin position="740"/>
        <end position="756"/>
    </location>
</feature>
<feature type="compositionally biased region" description="Low complexity" evidence="1">
    <location>
        <begin position="1034"/>
        <end position="1047"/>
    </location>
</feature>
<dbReference type="KEGG" id="kpin:30168888"/>
<feature type="region of interest" description="Disordered" evidence="1">
    <location>
        <begin position="39"/>
        <end position="167"/>
    </location>
</feature>
<feature type="region of interest" description="Disordered" evidence="1">
    <location>
        <begin position="251"/>
        <end position="284"/>
    </location>
</feature>
<feature type="region of interest" description="Disordered" evidence="1">
    <location>
        <begin position="620"/>
        <end position="659"/>
    </location>
</feature>
<dbReference type="EMBL" id="KI894007">
    <property type="protein sequence ID" value="OCF53218.1"/>
    <property type="molecule type" value="Genomic_DNA"/>
</dbReference>
<reference evidence="2" key="3">
    <citation type="submission" date="2016-07" db="EMBL/GenBank/DDBJ databases">
        <title>Evolution of pathogenesis and genome organization in the Tremellales.</title>
        <authorList>
            <person name="Cuomo C."/>
            <person name="Litvintseva A."/>
            <person name="Heitman J."/>
            <person name="Chen Y."/>
            <person name="Sun S."/>
            <person name="Springer D."/>
            <person name="Dromer F."/>
            <person name="Young S."/>
            <person name="Zeng Q."/>
            <person name="Chapman S."/>
            <person name="Gujja S."/>
            <person name="Saif S."/>
            <person name="Birren B."/>
        </authorList>
    </citation>
    <scope>NUCLEOTIDE SEQUENCE</scope>
    <source>
        <strain evidence="2">CBS 10737</strain>
    </source>
</reference>
<reference evidence="3" key="4">
    <citation type="submission" date="2024-02" db="EMBL/GenBank/DDBJ databases">
        <title>Comparative genomics of Cryptococcus and Kwoniella reveals pathogenesis evolution and contrasting modes of karyotype evolution via chromosome fusion or intercentromeric recombination.</title>
        <authorList>
            <person name="Coelho M.A."/>
            <person name="David-Palma M."/>
            <person name="Shea T."/>
            <person name="Bowers K."/>
            <person name="McGinley-Smith S."/>
            <person name="Mohammad A.W."/>
            <person name="Gnirke A."/>
            <person name="Yurkov A.M."/>
            <person name="Nowrousian M."/>
            <person name="Sun S."/>
            <person name="Cuomo C.A."/>
            <person name="Heitman J."/>
        </authorList>
    </citation>
    <scope>NUCLEOTIDE SEQUENCE</scope>
    <source>
        <strain evidence="3">CBS 10737</strain>
    </source>
</reference>
<dbReference type="GeneID" id="30168888"/>
<keyword evidence="4" id="KW-1185">Reference proteome</keyword>
<feature type="compositionally biased region" description="Basic and acidic residues" evidence="1">
    <location>
        <begin position="718"/>
        <end position="732"/>
    </location>
</feature>
<feature type="compositionally biased region" description="Low complexity" evidence="1">
    <location>
        <begin position="639"/>
        <end position="650"/>
    </location>
</feature>
<feature type="compositionally biased region" description="Basic residues" evidence="1">
    <location>
        <begin position="1106"/>
        <end position="1115"/>
    </location>
</feature>
<feature type="region of interest" description="Disordered" evidence="1">
    <location>
        <begin position="374"/>
        <end position="415"/>
    </location>
</feature>
<protein>
    <submittedName>
        <fullName evidence="2">Uncharacterized protein</fullName>
    </submittedName>
</protein>
<evidence type="ECO:0000313" key="2">
    <source>
        <dbReference type="EMBL" id="OCF53218.1"/>
    </source>
</evidence>
<feature type="compositionally biased region" description="Polar residues" evidence="1">
    <location>
        <begin position="270"/>
        <end position="284"/>
    </location>
</feature>
<feature type="compositionally biased region" description="Polar residues" evidence="1">
    <location>
        <begin position="586"/>
        <end position="601"/>
    </location>
</feature>
<name>A0A1B9IC36_9TREE</name>
<dbReference type="Proteomes" id="UP000094020">
    <property type="component" value="Chromosome 1"/>
</dbReference>
<evidence type="ECO:0000313" key="3">
    <source>
        <dbReference type="EMBL" id="WWC66901.1"/>
    </source>
</evidence>
<dbReference type="OrthoDB" id="2565091at2759"/>
<feature type="compositionally biased region" description="Polar residues" evidence="1">
    <location>
        <begin position="955"/>
        <end position="970"/>
    </location>
</feature>
<feature type="compositionally biased region" description="Polar residues" evidence="1">
    <location>
        <begin position="198"/>
        <end position="212"/>
    </location>
</feature>
<feature type="region of interest" description="Disordered" evidence="1">
    <location>
        <begin position="575"/>
        <end position="608"/>
    </location>
</feature>
<evidence type="ECO:0000256" key="1">
    <source>
        <dbReference type="SAM" id="MobiDB-lite"/>
    </source>
</evidence>
<reference evidence="2" key="1">
    <citation type="submission" date="2013-07" db="EMBL/GenBank/DDBJ databases">
        <title>The Genome Sequence of Cryptococcus pinus CBS10737.</title>
        <authorList>
            <consortium name="The Broad Institute Genome Sequencing Platform"/>
            <person name="Cuomo C."/>
            <person name="Litvintseva A."/>
            <person name="Chen Y."/>
            <person name="Heitman J."/>
            <person name="Sun S."/>
            <person name="Springer D."/>
            <person name="Dromer F."/>
            <person name="Young S.K."/>
            <person name="Zeng Q."/>
            <person name="Gargeya S."/>
            <person name="Fitzgerald M."/>
            <person name="Abouelleil A."/>
            <person name="Alvarado L."/>
            <person name="Berlin A.M."/>
            <person name="Chapman S.B."/>
            <person name="Dewar J."/>
            <person name="Goldberg J."/>
            <person name="Griggs A."/>
            <person name="Gujja S."/>
            <person name="Hansen M."/>
            <person name="Howarth C."/>
            <person name="Imamovic A."/>
            <person name="Larimer J."/>
            <person name="McCowan C."/>
            <person name="Murphy C."/>
            <person name="Pearson M."/>
            <person name="Priest M."/>
            <person name="Roberts A."/>
            <person name="Saif S."/>
            <person name="Shea T."/>
            <person name="Sykes S."/>
            <person name="Wortman J."/>
            <person name="Nusbaum C."/>
            <person name="Birren B."/>
        </authorList>
    </citation>
    <scope>NUCLEOTIDE SEQUENCE [LARGE SCALE GENOMIC DNA]</scope>
    <source>
        <strain evidence="2">CBS 10737</strain>
    </source>
</reference>
<feature type="region of interest" description="Disordered" evidence="1">
    <location>
        <begin position="334"/>
        <end position="355"/>
    </location>
</feature>